<accession>A0A9D1SRN4</accession>
<sequence>MSEEISKKVINIFSKHIKNKPVDTKEKVKTFAGFSYVRMDKDVNGYPFKEEKLLDYAKECHYIVKVMRDKNGSPSLYSYNVPNDKLLDFLLMFRNNELNGTIIEIDKFLPKSII</sequence>
<dbReference type="AlphaFoldDB" id="A0A9D1SRN4"/>
<protein>
    <submittedName>
        <fullName evidence="1">Uncharacterized protein</fullName>
    </submittedName>
</protein>
<dbReference type="EMBL" id="DVOD01000052">
    <property type="protein sequence ID" value="HIU92905.1"/>
    <property type="molecule type" value="Genomic_DNA"/>
</dbReference>
<reference evidence="1" key="1">
    <citation type="submission" date="2020-10" db="EMBL/GenBank/DDBJ databases">
        <authorList>
            <person name="Gilroy R."/>
        </authorList>
    </citation>
    <scope>NUCLEOTIDE SEQUENCE</scope>
    <source>
        <strain evidence="1">CHK154-7741</strain>
    </source>
</reference>
<name>A0A9D1SRN4_9CLOT</name>
<reference evidence="1" key="2">
    <citation type="journal article" date="2021" name="PeerJ">
        <title>Extensive microbial diversity within the chicken gut microbiome revealed by metagenomics and culture.</title>
        <authorList>
            <person name="Gilroy R."/>
            <person name="Ravi A."/>
            <person name="Getino M."/>
            <person name="Pursley I."/>
            <person name="Horton D.L."/>
            <person name="Alikhan N.F."/>
            <person name="Baker D."/>
            <person name="Gharbi K."/>
            <person name="Hall N."/>
            <person name="Watson M."/>
            <person name="Adriaenssens E.M."/>
            <person name="Foster-Nyarko E."/>
            <person name="Jarju S."/>
            <person name="Secka A."/>
            <person name="Antonio M."/>
            <person name="Oren A."/>
            <person name="Chaudhuri R.R."/>
            <person name="La Ragione R."/>
            <person name="Hildebrand F."/>
            <person name="Pallen M.J."/>
        </authorList>
    </citation>
    <scope>NUCLEOTIDE SEQUENCE</scope>
    <source>
        <strain evidence="1">CHK154-7741</strain>
    </source>
</reference>
<evidence type="ECO:0000313" key="2">
    <source>
        <dbReference type="Proteomes" id="UP000886748"/>
    </source>
</evidence>
<comment type="caution">
    <text evidence="1">The sequence shown here is derived from an EMBL/GenBank/DDBJ whole genome shotgun (WGS) entry which is preliminary data.</text>
</comment>
<evidence type="ECO:0000313" key="1">
    <source>
        <dbReference type="EMBL" id="HIU92905.1"/>
    </source>
</evidence>
<organism evidence="1 2">
    <name type="scientific">Candidatus Limenecus avicola</name>
    <dbReference type="NCBI Taxonomy" id="2840847"/>
    <lineage>
        <taxon>Bacteria</taxon>
        <taxon>Bacillati</taxon>
        <taxon>Bacillota</taxon>
        <taxon>Clostridia</taxon>
        <taxon>Eubacteriales</taxon>
        <taxon>Clostridiaceae</taxon>
        <taxon>Clostridiaceae incertae sedis</taxon>
        <taxon>Candidatus Limenecus</taxon>
    </lineage>
</organism>
<proteinExistence type="predicted"/>
<dbReference type="Proteomes" id="UP000886748">
    <property type="component" value="Unassembled WGS sequence"/>
</dbReference>
<gene>
    <name evidence="1" type="ORF">IAD26_07220</name>
</gene>